<evidence type="ECO:0000313" key="3">
    <source>
        <dbReference type="Proteomes" id="UP000196084"/>
    </source>
</evidence>
<feature type="transmembrane region" description="Helical" evidence="1">
    <location>
        <begin position="56"/>
        <end position="72"/>
    </location>
</feature>
<keyword evidence="1" id="KW-1133">Transmembrane helix</keyword>
<dbReference type="Proteomes" id="UP000196084">
    <property type="component" value="Unassembled WGS sequence"/>
</dbReference>
<dbReference type="AlphaFoldDB" id="A0A202E6R0"/>
<dbReference type="OrthoDB" id="203722at2157"/>
<keyword evidence="3" id="KW-1185">Reference proteome</keyword>
<gene>
    <name evidence="2" type="ORF">B2G88_16170</name>
</gene>
<feature type="transmembrane region" description="Helical" evidence="1">
    <location>
        <begin position="16"/>
        <end position="36"/>
    </location>
</feature>
<name>A0A202E6R0_9EURY</name>
<protein>
    <submittedName>
        <fullName evidence="2">Uncharacterized protein</fullName>
    </submittedName>
</protein>
<keyword evidence="1" id="KW-0812">Transmembrane</keyword>
<sequence length="80" mass="8716">MDESDREHSRIADNRLAAAVVLGSLVVATVGVGLYWSGYTSLLVPADGPIADALPLYLLTVLVCFGLLIWGWQRFLSLLR</sequence>
<evidence type="ECO:0000256" key="1">
    <source>
        <dbReference type="SAM" id="Phobius"/>
    </source>
</evidence>
<dbReference type="EMBL" id="MWPH01000003">
    <property type="protein sequence ID" value="OVE83945.1"/>
    <property type="molecule type" value="Genomic_DNA"/>
</dbReference>
<organism evidence="2 3">
    <name type="scientific">Natronolimnobius baerhuensis</name>
    <dbReference type="NCBI Taxonomy" id="253108"/>
    <lineage>
        <taxon>Archaea</taxon>
        <taxon>Methanobacteriati</taxon>
        <taxon>Methanobacteriota</taxon>
        <taxon>Stenosarchaea group</taxon>
        <taxon>Halobacteria</taxon>
        <taxon>Halobacteriales</taxon>
        <taxon>Natrialbaceae</taxon>
        <taxon>Natronolimnobius</taxon>
    </lineage>
</organism>
<dbReference type="RefSeq" id="WP_054863195.1">
    <property type="nucleotide sequence ID" value="NZ_MWPH01000003.1"/>
</dbReference>
<reference evidence="2 3" key="1">
    <citation type="submission" date="2017-02" db="EMBL/GenBank/DDBJ databases">
        <title>Natronthermophilus aegyptiacus gen. nov.,sp. nov., an aerobic, extremely halophilic alkalithermophilic archaeon isolated from the athalassohaline Wadi An Natrun, Egypt.</title>
        <authorList>
            <person name="Zhao B."/>
        </authorList>
    </citation>
    <scope>NUCLEOTIDE SEQUENCE [LARGE SCALE GENOMIC DNA]</scope>
    <source>
        <strain evidence="2 3">CGMCC 1.3597</strain>
    </source>
</reference>
<proteinExistence type="predicted"/>
<evidence type="ECO:0000313" key="2">
    <source>
        <dbReference type="EMBL" id="OVE83945.1"/>
    </source>
</evidence>
<accession>A0A202E6R0</accession>
<keyword evidence="1" id="KW-0472">Membrane</keyword>
<comment type="caution">
    <text evidence="2">The sequence shown here is derived from an EMBL/GenBank/DDBJ whole genome shotgun (WGS) entry which is preliminary data.</text>
</comment>